<dbReference type="RefSeq" id="WP_377483594.1">
    <property type="nucleotide sequence ID" value="NZ_JBHLTN010000026.1"/>
</dbReference>
<dbReference type="Gene3D" id="3.40.50.150">
    <property type="entry name" value="Vaccinia Virus protein VP39"/>
    <property type="match status" value="1"/>
</dbReference>
<accession>A0ABV6PUA6</accession>
<name>A0ABV6PUA6_9BURK</name>
<dbReference type="InterPro" id="IPR029063">
    <property type="entry name" value="SAM-dependent_MTases_sf"/>
</dbReference>
<dbReference type="Proteomes" id="UP001589834">
    <property type="component" value="Unassembled WGS sequence"/>
</dbReference>
<gene>
    <name evidence="1" type="ORF">ACFFGG_12850</name>
</gene>
<keyword evidence="2" id="KW-1185">Reference proteome</keyword>
<organism evidence="1 2">
    <name type="scientific">Ottowia pentelensis</name>
    <dbReference type="NCBI Taxonomy" id="511108"/>
    <lineage>
        <taxon>Bacteria</taxon>
        <taxon>Pseudomonadati</taxon>
        <taxon>Pseudomonadota</taxon>
        <taxon>Betaproteobacteria</taxon>
        <taxon>Burkholderiales</taxon>
        <taxon>Comamonadaceae</taxon>
        <taxon>Ottowia</taxon>
    </lineage>
</organism>
<evidence type="ECO:0008006" key="3">
    <source>
        <dbReference type="Google" id="ProtNLM"/>
    </source>
</evidence>
<dbReference type="SUPFAM" id="SSF53335">
    <property type="entry name" value="S-adenosyl-L-methionine-dependent methyltransferases"/>
    <property type="match status" value="1"/>
</dbReference>
<protein>
    <recommendedName>
        <fullName evidence="3">Class I SAM-dependent methyltransferase</fullName>
    </recommendedName>
</protein>
<evidence type="ECO:0000313" key="1">
    <source>
        <dbReference type="EMBL" id="MFC0593437.1"/>
    </source>
</evidence>
<reference evidence="1 2" key="1">
    <citation type="submission" date="2024-09" db="EMBL/GenBank/DDBJ databases">
        <authorList>
            <person name="Sun Q."/>
            <person name="Mori K."/>
        </authorList>
    </citation>
    <scope>NUCLEOTIDE SEQUENCE [LARGE SCALE GENOMIC DNA]</scope>
    <source>
        <strain evidence="1 2">NCAIM B.02336</strain>
    </source>
</reference>
<proteinExistence type="predicted"/>
<comment type="caution">
    <text evidence="1">The sequence shown here is derived from an EMBL/GenBank/DDBJ whole genome shotgun (WGS) entry which is preliminary data.</text>
</comment>
<sequence>MSAATEPARQPASPPDAAAALAWVDAHRACFGWSTRAWARPWRDFVQAHHGLHVGEALELGAGPRSSLAPLLLGLAERVECSVYDGADLPAVQALNAGLLDAGARARLRYSQHDLRALEGRWDLIAMKSVLGGVFRVHESGLADVHAALARLIERNLKPGGLLVTLDNGRTALAPLLARRGARRNGWRLFGRADLPQADAHYGFGVLGMGSAATRWGVVGARIDDGLYGVDVLLTPLARQHAVHLNVYCRAP</sequence>
<evidence type="ECO:0000313" key="2">
    <source>
        <dbReference type="Proteomes" id="UP001589834"/>
    </source>
</evidence>
<dbReference type="EMBL" id="JBHLTN010000026">
    <property type="protein sequence ID" value="MFC0593437.1"/>
    <property type="molecule type" value="Genomic_DNA"/>
</dbReference>